<dbReference type="Proteomes" id="UP000474565">
    <property type="component" value="Unassembled WGS sequence"/>
</dbReference>
<name>A0A6L8MG78_9BURK</name>
<keyword evidence="4" id="KW-1185">Reference proteome</keyword>
<sequence>MRKALFLAAALAAGSAQADFIPVALSGTNILTLGVNNGSLQVTENYLNNGPLGKLVVQATLLPRTFENQLNDVVKTAINNSGASFQAGKLTGVPTITLAPNANGTVQMTLSGLSYEARSQYSGTKFGVINYSCTNTLALRNVVISAQYGRADNSTIAGSVGITSTPSSSTDCDSNLSWILPVIGDLIVNKVNGKIDAKLLANLQQYTANTASKLYFGDDFNWLTGLNRIVPANAVVPLPNGGSFPLGQYVTDNITYLLANSQISLTIGRGADFSPVLGTNEPPRTLAGDAITLTLATPAVTFSANLKESYQVRWQWKCSVAKPSLNCADPR</sequence>
<evidence type="ECO:0000313" key="4">
    <source>
        <dbReference type="Proteomes" id="UP000449678"/>
    </source>
</evidence>
<evidence type="ECO:0000256" key="1">
    <source>
        <dbReference type="SAM" id="SignalP"/>
    </source>
</evidence>
<evidence type="ECO:0000313" key="3">
    <source>
        <dbReference type="EMBL" id="MYM81524.1"/>
    </source>
</evidence>
<dbReference type="AlphaFoldDB" id="A0A6L8MG78"/>
<accession>A0A6L8MG78</accession>
<reference evidence="4 5" key="1">
    <citation type="submission" date="2019-12" db="EMBL/GenBank/DDBJ databases">
        <title>Novel species isolated from a subtropical stream in China.</title>
        <authorList>
            <person name="Lu H."/>
        </authorList>
    </citation>
    <scope>NUCLEOTIDE SEQUENCE [LARGE SCALE GENOMIC DNA]</scope>
    <source>
        <strain evidence="3 5">FT50W</strain>
        <strain evidence="2 4">FT94W</strain>
    </source>
</reference>
<comment type="caution">
    <text evidence="3">The sequence shown here is derived from an EMBL/GenBank/DDBJ whole genome shotgun (WGS) entry which is preliminary data.</text>
</comment>
<dbReference type="EMBL" id="WWCO01000014">
    <property type="protein sequence ID" value="MYM36329.1"/>
    <property type="molecule type" value="Genomic_DNA"/>
</dbReference>
<organism evidence="3 5">
    <name type="scientific">Duganella lactea</name>
    <dbReference type="NCBI Taxonomy" id="2692173"/>
    <lineage>
        <taxon>Bacteria</taxon>
        <taxon>Pseudomonadati</taxon>
        <taxon>Pseudomonadota</taxon>
        <taxon>Betaproteobacteria</taxon>
        <taxon>Burkholderiales</taxon>
        <taxon>Oxalobacteraceae</taxon>
        <taxon>Telluria group</taxon>
        <taxon>Duganella</taxon>
    </lineage>
</organism>
<feature type="chain" id="PRO_5027047699" evidence="1">
    <location>
        <begin position="19"/>
        <end position="331"/>
    </location>
</feature>
<dbReference type="EMBL" id="WWCP01000004">
    <property type="protein sequence ID" value="MYM81524.1"/>
    <property type="molecule type" value="Genomic_DNA"/>
</dbReference>
<feature type="signal peptide" evidence="1">
    <location>
        <begin position="1"/>
        <end position="18"/>
    </location>
</feature>
<proteinExistence type="predicted"/>
<dbReference type="RefSeq" id="WP_160991703.1">
    <property type="nucleotide sequence ID" value="NZ_WWCO01000014.1"/>
</dbReference>
<gene>
    <name evidence="2" type="ORF">GTP38_18515</name>
    <name evidence="3" type="ORF">GTP44_06090</name>
</gene>
<evidence type="ECO:0000313" key="5">
    <source>
        <dbReference type="Proteomes" id="UP000474565"/>
    </source>
</evidence>
<dbReference type="Proteomes" id="UP000449678">
    <property type="component" value="Unassembled WGS sequence"/>
</dbReference>
<keyword evidence="1" id="KW-0732">Signal</keyword>
<evidence type="ECO:0000313" key="2">
    <source>
        <dbReference type="EMBL" id="MYM36329.1"/>
    </source>
</evidence>
<protein>
    <submittedName>
        <fullName evidence="3">Uncharacterized protein</fullName>
    </submittedName>
</protein>